<organism evidence="2 3">
    <name type="scientific">Clohesyomyces aquaticus</name>
    <dbReference type="NCBI Taxonomy" id="1231657"/>
    <lineage>
        <taxon>Eukaryota</taxon>
        <taxon>Fungi</taxon>
        <taxon>Dikarya</taxon>
        <taxon>Ascomycota</taxon>
        <taxon>Pezizomycotina</taxon>
        <taxon>Dothideomycetes</taxon>
        <taxon>Pleosporomycetidae</taxon>
        <taxon>Pleosporales</taxon>
        <taxon>Lindgomycetaceae</taxon>
        <taxon>Clohesyomyces</taxon>
    </lineage>
</organism>
<evidence type="ECO:0008006" key="4">
    <source>
        <dbReference type="Google" id="ProtNLM"/>
    </source>
</evidence>
<comment type="caution">
    <text evidence="2">The sequence shown here is derived from an EMBL/GenBank/DDBJ whole genome shotgun (WGS) entry which is preliminary data.</text>
</comment>
<keyword evidence="3" id="KW-1185">Reference proteome</keyword>
<dbReference type="Proteomes" id="UP000193144">
    <property type="component" value="Unassembled WGS sequence"/>
</dbReference>
<proteinExistence type="predicted"/>
<dbReference type="AlphaFoldDB" id="A0A1Y1ZLD3"/>
<gene>
    <name evidence="2" type="ORF">BCR34DRAFT_625001</name>
</gene>
<sequence>MAFPRLLALGILSIGLSASRVQVPEFPELQAYKSANPPAAFSFTNQTIIYAPVNNQTLGYPRVTELSDGSLLVASTLSGDYPAFFPICKSVDDGVTWNWLSNVGLAGNDTTGDDPGDESPIGLGAQPHLLQLKQAIGQFPAGAILATGNRMGMESTNIDLYASKDAGKSWQFVTTIAQGGPPTTDGVIAYYSDSRDENHAQKLSHQTSDNLIDWADPVDDVAYPKYEDRPGMTVVAYIPPLAKYMLVYEHGNGTRSKGGNNYPDSYKLAADPLLFNAAPALAIEAKDGLNKTIEPGSAPYVTWSPVGGVNGTIIVTDANHKKLFINRKGGAVEGWETRDIPQPHAYARALHVLSKYPDHLMVIGAGPFRPKQGDKTPLSVSLLNITALVESSQ</sequence>
<accession>A0A1Y1ZLD3</accession>
<dbReference type="CDD" id="cd15482">
    <property type="entry name" value="Sialidase_non-viral"/>
    <property type="match status" value="1"/>
</dbReference>
<dbReference type="STRING" id="1231657.A0A1Y1ZLD3"/>
<dbReference type="Gene3D" id="2.120.10.10">
    <property type="match status" value="1"/>
</dbReference>
<protein>
    <recommendedName>
        <fullName evidence="4">Glycoside hydrolase family 93 protein</fullName>
    </recommendedName>
</protein>
<evidence type="ECO:0000313" key="3">
    <source>
        <dbReference type="Proteomes" id="UP000193144"/>
    </source>
</evidence>
<dbReference type="PANTHER" id="PTHR38792:SF1">
    <property type="entry name" value="BNR_ASP-BOX REPEAT PROTEIN"/>
    <property type="match status" value="1"/>
</dbReference>
<reference evidence="2 3" key="1">
    <citation type="submission" date="2016-07" db="EMBL/GenBank/DDBJ databases">
        <title>Pervasive Adenine N6-methylation of Active Genes in Fungi.</title>
        <authorList>
            <consortium name="DOE Joint Genome Institute"/>
            <person name="Mondo S.J."/>
            <person name="Dannebaum R.O."/>
            <person name="Kuo R.C."/>
            <person name="Labutti K."/>
            <person name="Haridas S."/>
            <person name="Kuo A."/>
            <person name="Salamov A."/>
            <person name="Ahrendt S.R."/>
            <person name="Lipzen A."/>
            <person name="Sullivan W."/>
            <person name="Andreopoulos W.B."/>
            <person name="Clum A."/>
            <person name="Lindquist E."/>
            <person name="Daum C."/>
            <person name="Ramamoorthy G.K."/>
            <person name="Gryganskyi A."/>
            <person name="Culley D."/>
            <person name="Magnuson J.K."/>
            <person name="James T.Y."/>
            <person name="O'Malley M.A."/>
            <person name="Stajich J.E."/>
            <person name="Spatafora J.W."/>
            <person name="Visel A."/>
            <person name="Grigoriev I.V."/>
        </authorList>
    </citation>
    <scope>NUCLEOTIDE SEQUENCE [LARGE SCALE GENOMIC DNA]</scope>
    <source>
        <strain evidence="2 3">CBS 115471</strain>
    </source>
</reference>
<dbReference type="SUPFAM" id="SSF110296">
    <property type="entry name" value="Oligoxyloglucan reducing end-specific cellobiohydrolase"/>
    <property type="match status" value="1"/>
</dbReference>
<name>A0A1Y1ZLD3_9PLEO</name>
<evidence type="ECO:0000256" key="1">
    <source>
        <dbReference type="SAM" id="SignalP"/>
    </source>
</evidence>
<dbReference type="PANTHER" id="PTHR38792">
    <property type="entry name" value="BNR/ASP-BOX REPEAT DOMAIN PROTEIN (AFU_ORTHOLOGUE AFUA_7G06430)-RELATED"/>
    <property type="match status" value="1"/>
</dbReference>
<dbReference type="OrthoDB" id="2130735at2759"/>
<feature type="signal peptide" evidence="1">
    <location>
        <begin position="1"/>
        <end position="18"/>
    </location>
</feature>
<dbReference type="EMBL" id="MCFA01000065">
    <property type="protein sequence ID" value="ORY11053.1"/>
    <property type="molecule type" value="Genomic_DNA"/>
</dbReference>
<evidence type="ECO:0000313" key="2">
    <source>
        <dbReference type="EMBL" id="ORY11053.1"/>
    </source>
</evidence>
<keyword evidence="1" id="KW-0732">Signal</keyword>
<feature type="chain" id="PRO_5010999203" description="Glycoside hydrolase family 93 protein" evidence="1">
    <location>
        <begin position="19"/>
        <end position="393"/>
    </location>
</feature>